<reference evidence="5 6" key="1">
    <citation type="submission" date="2020-08" db="EMBL/GenBank/DDBJ databases">
        <title>Genomic Encyclopedia of Type Strains, Phase III (KMG-III): the genomes of soil and plant-associated and newly described type strains.</title>
        <authorList>
            <person name="Whitman W."/>
        </authorList>
    </citation>
    <scope>NUCLEOTIDE SEQUENCE [LARGE SCALE GENOMIC DNA]</scope>
    <source>
        <strain evidence="5 6">CECT 3259</strain>
    </source>
</reference>
<dbReference type="Pfam" id="PF13191">
    <property type="entry name" value="AAA_16"/>
    <property type="match status" value="1"/>
</dbReference>
<dbReference type="Gene3D" id="1.10.10.10">
    <property type="entry name" value="Winged helix-like DNA-binding domain superfamily/Winged helix DNA-binding domain"/>
    <property type="match status" value="1"/>
</dbReference>
<sequence length="917" mass="97311">MTLYGRHHEKAELDRVLDGAREGTGAGLVLWGDPGIGKTALLEDTALTAADFTVLCCRGTRMESGLAFAALHELLWPVVDRIGTLPAPQAAALRGALGHHRDPADRFLIGAAVLTLLSELAGEQPVLLAVDDAQWLDEPTVACLCFVARRVRTEPVALLLATHADPARGPWDQLPSLEVTGLADADARLFAAATWPTADELTLARTVRAAGGNPLALQELPGTLDLAGPAAPGAPRPMAGPPPAAAPPVATAPPVAVGPRLRRAFNSRIDALSPAARTLLLLIAAEERGEQWTLRGAAAELGVGDDAWDEVHRSGLLATRDGRMRVRHPLARAVVYEEAPPARRRAAHRALARVLACEDADELRAWHLAAACDGPDEEVAALLTAAAERAWARGGCASAERVLRRAAELSPEPAGAAARLARGARAAWEAGRVAAARELLDRAARLSSDERVAEVSGGLRGLLEFAHGDQETAHRHLLRDLRTLSRPDKAAELASMAVRAGWSAGSPGLQEAALRVLTGLPDVPPVLPEWWREEGAAPALTDEVVARLGAGSWRLIPPAPLAVAWGAEEALAEALERKVAELRRTDAATAIVLTVPQTATLDVVRGRWADATANATETLRLAEEIGADHAASQCRNILAWLAAMRGDEAAVTELSERALELSVPRGIRSLTAAAYWSRGQLALHAGRAEEASGLLERLAEPGHDAAHGTFGLLAAGDAAEAAVRAGHPERALPHARRLRTWADRTGAAWATAAADRCAALLTGDPARAEALFRSALAVPGVSARPFDHARTRLLYGEWLRRARRRTDARAQLAEAAETFRRLGAAPLLARALTEQELTGQQLRRPEPGDAGAALTPQERRVARLAAEGLTNREIAARLLISPRTVGHHLSNVFPKIGVTSRAELSRVDFEDGLRLTS</sequence>
<dbReference type="EMBL" id="JACHJF010000035">
    <property type="protein sequence ID" value="MBB5122860.1"/>
    <property type="molecule type" value="Genomic_DNA"/>
</dbReference>
<dbReference type="PRINTS" id="PR00038">
    <property type="entry name" value="HTHLUXR"/>
</dbReference>
<dbReference type="AlphaFoldDB" id="A0A7W8BGE1"/>
<dbReference type="Pfam" id="PF00196">
    <property type="entry name" value="GerE"/>
    <property type="match status" value="1"/>
</dbReference>
<dbReference type="GO" id="GO:0006355">
    <property type="term" value="P:regulation of DNA-templated transcription"/>
    <property type="evidence" value="ECO:0007669"/>
    <property type="project" value="InterPro"/>
</dbReference>
<keyword evidence="2" id="KW-0067">ATP-binding</keyword>
<feature type="domain" description="HTH luxR-type" evidence="4">
    <location>
        <begin position="847"/>
        <end position="912"/>
    </location>
</feature>
<dbReference type="InterPro" id="IPR036388">
    <property type="entry name" value="WH-like_DNA-bd_sf"/>
</dbReference>
<dbReference type="InterPro" id="IPR011990">
    <property type="entry name" value="TPR-like_helical_dom_sf"/>
</dbReference>
<dbReference type="Proteomes" id="UP000528608">
    <property type="component" value="Unassembled WGS sequence"/>
</dbReference>
<evidence type="ECO:0000256" key="2">
    <source>
        <dbReference type="ARBA" id="ARBA00022840"/>
    </source>
</evidence>
<dbReference type="InterPro" id="IPR000792">
    <property type="entry name" value="Tscrpt_reg_LuxR_C"/>
</dbReference>
<dbReference type="PROSITE" id="PS00622">
    <property type="entry name" value="HTH_LUXR_1"/>
    <property type="match status" value="1"/>
</dbReference>
<name>A0A7W8BGE1_STREU</name>
<dbReference type="InterPro" id="IPR016032">
    <property type="entry name" value="Sig_transdc_resp-reg_C-effctor"/>
</dbReference>
<dbReference type="GO" id="GO:0005524">
    <property type="term" value="F:ATP binding"/>
    <property type="evidence" value="ECO:0007669"/>
    <property type="project" value="UniProtKB-KW"/>
</dbReference>
<dbReference type="SUPFAM" id="SSF48452">
    <property type="entry name" value="TPR-like"/>
    <property type="match status" value="1"/>
</dbReference>
<accession>A0A7W8BGE1</accession>
<dbReference type="CDD" id="cd06170">
    <property type="entry name" value="LuxR_C_like"/>
    <property type="match status" value="1"/>
</dbReference>
<dbReference type="SUPFAM" id="SSF52540">
    <property type="entry name" value="P-loop containing nucleoside triphosphate hydrolases"/>
    <property type="match status" value="1"/>
</dbReference>
<protein>
    <submittedName>
        <fullName evidence="5">DNA-binding CsgD family transcriptional regulator</fullName>
    </submittedName>
</protein>
<gene>
    <name evidence="5" type="ORF">FHS36_006334</name>
</gene>
<comment type="caution">
    <text evidence="5">The sequence shown here is derived from an EMBL/GenBank/DDBJ whole genome shotgun (WGS) entry which is preliminary data.</text>
</comment>
<dbReference type="SMART" id="SM00421">
    <property type="entry name" value="HTH_LUXR"/>
    <property type="match status" value="1"/>
</dbReference>
<keyword evidence="5" id="KW-0238">DNA-binding</keyword>
<keyword evidence="1" id="KW-0547">Nucleotide-binding</keyword>
<organism evidence="5 6">
    <name type="scientific">Streptomyces eurocidicus</name>
    <name type="common">Streptoverticillium eurocidicus</name>
    <dbReference type="NCBI Taxonomy" id="66423"/>
    <lineage>
        <taxon>Bacteria</taxon>
        <taxon>Bacillati</taxon>
        <taxon>Actinomycetota</taxon>
        <taxon>Actinomycetes</taxon>
        <taxon>Kitasatosporales</taxon>
        <taxon>Streptomycetaceae</taxon>
        <taxon>Streptomyces</taxon>
    </lineage>
</organism>
<dbReference type="InterPro" id="IPR041664">
    <property type="entry name" value="AAA_16"/>
</dbReference>
<dbReference type="PANTHER" id="PTHR16305">
    <property type="entry name" value="TESTICULAR SOLUBLE ADENYLYL CYCLASE"/>
    <property type="match status" value="1"/>
</dbReference>
<dbReference type="InterPro" id="IPR027417">
    <property type="entry name" value="P-loop_NTPase"/>
</dbReference>
<proteinExistence type="predicted"/>
<evidence type="ECO:0000256" key="3">
    <source>
        <dbReference type="SAM" id="MobiDB-lite"/>
    </source>
</evidence>
<evidence type="ECO:0000256" key="1">
    <source>
        <dbReference type="ARBA" id="ARBA00022741"/>
    </source>
</evidence>
<evidence type="ECO:0000313" key="5">
    <source>
        <dbReference type="EMBL" id="MBB5122860.1"/>
    </source>
</evidence>
<dbReference type="GO" id="GO:0005737">
    <property type="term" value="C:cytoplasm"/>
    <property type="evidence" value="ECO:0007669"/>
    <property type="project" value="TreeGrafter"/>
</dbReference>
<dbReference type="Gene3D" id="1.25.40.10">
    <property type="entry name" value="Tetratricopeptide repeat domain"/>
    <property type="match status" value="1"/>
</dbReference>
<dbReference type="RefSeq" id="WP_184743993.1">
    <property type="nucleotide sequence ID" value="NZ_JACHJF010000035.1"/>
</dbReference>
<dbReference type="PANTHER" id="PTHR16305:SF35">
    <property type="entry name" value="TRANSCRIPTIONAL ACTIVATOR DOMAIN"/>
    <property type="match status" value="1"/>
</dbReference>
<feature type="compositionally biased region" description="Pro residues" evidence="3">
    <location>
        <begin position="232"/>
        <end position="246"/>
    </location>
</feature>
<dbReference type="PROSITE" id="PS50043">
    <property type="entry name" value="HTH_LUXR_2"/>
    <property type="match status" value="1"/>
</dbReference>
<dbReference type="GO" id="GO:0003677">
    <property type="term" value="F:DNA binding"/>
    <property type="evidence" value="ECO:0007669"/>
    <property type="project" value="UniProtKB-KW"/>
</dbReference>
<evidence type="ECO:0000259" key="4">
    <source>
        <dbReference type="PROSITE" id="PS50043"/>
    </source>
</evidence>
<evidence type="ECO:0000313" key="6">
    <source>
        <dbReference type="Proteomes" id="UP000528608"/>
    </source>
</evidence>
<feature type="region of interest" description="Disordered" evidence="3">
    <location>
        <begin position="228"/>
        <end position="251"/>
    </location>
</feature>
<dbReference type="SUPFAM" id="SSF46894">
    <property type="entry name" value="C-terminal effector domain of the bipartite response regulators"/>
    <property type="match status" value="1"/>
</dbReference>
<dbReference type="GO" id="GO:0004016">
    <property type="term" value="F:adenylate cyclase activity"/>
    <property type="evidence" value="ECO:0007669"/>
    <property type="project" value="TreeGrafter"/>
</dbReference>